<dbReference type="EMBL" id="JACEIK010001388">
    <property type="protein sequence ID" value="MCD7468966.1"/>
    <property type="molecule type" value="Genomic_DNA"/>
</dbReference>
<evidence type="ECO:0000256" key="4">
    <source>
        <dbReference type="ARBA" id="ARBA00022679"/>
    </source>
</evidence>
<evidence type="ECO:0000256" key="3">
    <source>
        <dbReference type="ARBA" id="ARBA00022516"/>
    </source>
</evidence>
<dbReference type="NCBIfam" id="TIGR00747">
    <property type="entry name" value="fabH"/>
    <property type="match status" value="1"/>
</dbReference>
<accession>A0ABS8TD94</accession>
<comment type="pathway">
    <text evidence="1">Lipid metabolism; fatty acid biosynthesis.</text>
</comment>
<dbReference type="PANTHER" id="PTHR43091:SF3">
    <property type="entry name" value="3-OXOACYL-[ACYL-CARRIER-PROTEIN] SYNTHASE III, CHLOROPLASTIC-LIKE ISOFORM X1"/>
    <property type="match status" value="1"/>
</dbReference>
<dbReference type="InterPro" id="IPR016039">
    <property type="entry name" value="Thiolase-like"/>
</dbReference>
<evidence type="ECO:0000256" key="7">
    <source>
        <dbReference type="ARBA" id="ARBA00023160"/>
    </source>
</evidence>
<keyword evidence="11" id="KW-1185">Reference proteome</keyword>
<evidence type="ECO:0000256" key="1">
    <source>
        <dbReference type="ARBA" id="ARBA00005194"/>
    </source>
</evidence>
<evidence type="ECO:0000313" key="11">
    <source>
        <dbReference type="Proteomes" id="UP000823775"/>
    </source>
</evidence>
<keyword evidence="7" id="KW-0275">Fatty acid biosynthesis</keyword>
<dbReference type="InterPro" id="IPR013747">
    <property type="entry name" value="ACP_syn_III_C"/>
</dbReference>
<gene>
    <name evidence="10" type="primary">KAS3A_1</name>
    <name evidence="10" type="ORF">HAX54_007535</name>
</gene>
<feature type="domain" description="Beta-ketoacyl-[acyl-carrier-protein] synthase III C-terminal" evidence="8">
    <location>
        <begin position="300"/>
        <end position="388"/>
    </location>
</feature>
<feature type="domain" description="Beta-ketoacyl-[acyl-carrier-protein] synthase III N-terminal" evidence="9">
    <location>
        <begin position="158"/>
        <end position="237"/>
    </location>
</feature>
<protein>
    <submittedName>
        <fullName evidence="10">3-oxoacyl-[acyl-carrier-protein] synthase 3 A, chloroplastic</fullName>
    </submittedName>
</protein>
<dbReference type="InterPro" id="IPR013751">
    <property type="entry name" value="ACP_syn_III_N"/>
</dbReference>
<dbReference type="SUPFAM" id="SSF53901">
    <property type="entry name" value="Thiolase-like"/>
    <property type="match status" value="1"/>
</dbReference>
<dbReference type="PANTHER" id="PTHR43091">
    <property type="entry name" value="3-OXOACYL-[ACYL-CARRIER-PROTEIN] SYNTHASE"/>
    <property type="match status" value="1"/>
</dbReference>
<keyword evidence="5" id="KW-0276">Fatty acid metabolism</keyword>
<dbReference type="HAMAP" id="MF_01815">
    <property type="entry name" value="FabH"/>
    <property type="match status" value="1"/>
</dbReference>
<evidence type="ECO:0000256" key="6">
    <source>
        <dbReference type="ARBA" id="ARBA00023098"/>
    </source>
</evidence>
<evidence type="ECO:0000313" key="10">
    <source>
        <dbReference type="EMBL" id="MCD7468966.1"/>
    </source>
</evidence>
<dbReference type="InterPro" id="IPR004655">
    <property type="entry name" value="FabH"/>
</dbReference>
<dbReference type="Gene3D" id="3.40.47.10">
    <property type="match status" value="1"/>
</dbReference>
<organism evidence="10 11">
    <name type="scientific">Datura stramonium</name>
    <name type="common">Jimsonweed</name>
    <name type="synonym">Common thornapple</name>
    <dbReference type="NCBI Taxonomy" id="4076"/>
    <lineage>
        <taxon>Eukaryota</taxon>
        <taxon>Viridiplantae</taxon>
        <taxon>Streptophyta</taxon>
        <taxon>Embryophyta</taxon>
        <taxon>Tracheophyta</taxon>
        <taxon>Spermatophyta</taxon>
        <taxon>Magnoliopsida</taxon>
        <taxon>eudicotyledons</taxon>
        <taxon>Gunneridae</taxon>
        <taxon>Pentapetalae</taxon>
        <taxon>asterids</taxon>
        <taxon>lamiids</taxon>
        <taxon>Solanales</taxon>
        <taxon>Solanaceae</taxon>
        <taxon>Solanoideae</taxon>
        <taxon>Datureae</taxon>
        <taxon>Datura</taxon>
    </lineage>
</organism>
<keyword evidence="3" id="KW-0444">Lipid biosynthesis</keyword>
<dbReference type="NCBIfam" id="NF006829">
    <property type="entry name" value="PRK09352.1"/>
    <property type="match status" value="1"/>
</dbReference>
<evidence type="ECO:0000256" key="5">
    <source>
        <dbReference type="ARBA" id="ARBA00022832"/>
    </source>
</evidence>
<evidence type="ECO:0000259" key="9">
    <source>
        <dbReference type="Pfam" id="PF08545"/>
    </source>
</evidence>
<proteinExistence type="inferred from homology"/>
<name>A0ABS8TD94_DATST</name>
<reference evidence="10 11" key="1">
    <citation type="journal article" date="2021" name="BMC Genomics">
        <title>Datura genome reveals duplications of psychoactive alkaloid biosynthetic genes and high mutation rate following tissue culture.</title>
        <authorList>
            <person name="Rajewski A."/>
            <person name="Carter-House D."/>
            <person name="Stajich J."/>
            <person name="Litt A."/>
        </authorList>
    </citation>
    <scope>NUCLEOTIDE SEQUENCE [LARGE SCALE GENOMIC DNA]</scope>
    <source>
        <strain evidence="10">AR-01</strain>
    </source>
</reference>
<evidence type="ECO:0000259" key="8">
    <source>
        <dbReference type="Pfam" id="PF08541"/>
    </source>
</evidence>
<dbReference type="Pfam" id="PF08541">
    <property type="entry name" value="ACP_syn_III_C"/>
    <property type="match status" value="1"/>
</dbReference>
<sequence>MANTTIGAAVPSSRILVRVGISRMLQHQAAAPTLIMCSSTAKGAEELSRLVNTGCKLVGCGSAVPSLRVSNNDLAKIVDTNDEWISVRTGIHNRRVLSGKENLTDLAVEAARKALEMAEVHPKDVDLILMCSSTGDDRFGSAPLIQKALGCKSNPLAFDITAACSGFLLGLFSASCYVKAGGFKNVLVIGADAVSRCVDWTDRGSCILFGDAAGAVLMQACDIREDGLFGFDLHSDGDGKRHLISTFKENETDDDASSGNHFASSFPPKRSSYSYLQMNGREIFKFSVRVVPQSIEAALGKAGLASSNFDWLLLHQANQRIIDGVATRLEVPSERVISNLANYGNTSAASIPLALDEAVRSGKVQPGHVIAAAGFGAGLTWASAIFRWG</sequence>
<keyword evidence="4" id="KW-0808">Transferase</keyword>
<dbReference type="Pfam" id="PF08545">
    <property type="entry name" value="ACP_syn_III"/>
    <property type="match status" value="1"/>
</dbReference>
<comment type="caution">
    <text evidence="10">The sequence shown here is derived from an EMBL/GenBank/DDBJ whole genome shotgun (WGS) entry which is preliminary data.</text>
</comment>
<comment type="similarity">
    <text evidence="2">Belongs to the thiolase-like superfamily. FabH family.</text>
</comment>
<dbReference type="Proteomes" id="UP000823775">
    <property type="component" value="Unassembled WGS sequence"/>
</dbReference>
<dbReference type="CDD" id="cd00830">
    <property type="entry name" value="KAS_III"/>
    <property type="match status" value="1"/>
</dbReference>
<keyword evidence="6" id="KW-0443">Lipid metabolism</keyword>
<evidence type="ECO:0000256" key="2">
    <source>
        <dbReference type="ARBA" id="ARBA00008642"/>
    </source>
</evidence>